<dbReference type="InterPro" id="IPR026555">
    <property type="entry name" value="NSL3/Tex30"/>
</dbReference>
<proteinExistence type="predicted"/>
<reference evidence="1 2" key="1">
    <citation type="submission" date="2020-08" db="EMBL/GenBank/DDBJ databases">
        <title>Sequencing the genomes of 1000 actinobacteria strains.</title>
        <authorList>
            <person name="Klenk H.-P."/>
        </authorList>
    </citation>
    <scope>NUCLEOTIDE SEQUENCE [LARGE SCALE GENOMIC DNA]</scope>
    <source>
        <strain evidence="1 2">DSM 45582</strain>
    </source>
</reference>
<comment type="caution">
    <text evidence="1">The sequence shown here is derived from an EMBL/GenBank/DDBJ whole genome shotgun (WGS) entry which is preliminary data.</text>
</comment>
<dbReference type="PANTHER" id="PTHR13136:SF11">
    <property type="entry name" value="TESTIS-EXPRESSED PROTEIN 30"/>
    <property type="match status" value="1"/>
</dbReference>
<dbReference type="InterPro" id="IPR029058">
    <property type="entry name" value="AB_hydrolase_fold"/>
</dbReference>
<dbReference type="AlphaFoldDB" id="A0A840NG87"/>
<dbReference type="EMBL" id="JACHIV010000001">
    <property type="protein sequence ID" value="MBB5068319.1"/>
    <property type="molecule type" value="Genomic_DNA"/>
</dbReference>
<dbReference type="Gene3D" id="3.40.50.1820">
    <property type="entry name" value="alpha/beta hydrolase"/>
    <property type="match status" value="1"/>
</dbReference>
<dbReference type="PANTHER" id="PTHR13136">
    <property type="entry name" value="TESTIS DEVELOPMENT PROTEIN PRTD"/>
    <property type="match status" value="1"/>
</dbReference>
<name>A0A840NG87_9PSEU</name>
<dbReference type="Proteomes" id="UP000580474">
    <property type="component" value="Unassembled WGS sequence"/>
</dbReference>
<dbReference type="SUPFAM" id="SSF53474">
    <property type="entry name" value="alpha/beta-Hydrolases"/>
    <property type="match status" value="1"/>
</dbReference>
<protein>
    <submittedName>
        <fullName evidence="1">Pimeloyl-ACP methyl ester carboxylesterase</fullName>
    </submittedName>
</protein>
<dbReference type="RefSeq" id="WP_184478024.1">
    <property type="nucleotide sequence ID" value="NZ_JACHIV010000001.1"/>
</dbReference>
<sequence>MAEPEQVSLPAVHGASALTGDLALPHDEAPLVIFAHGSGSSRHSERNRWVAARLQEAGFGTLLMDLLTDEECERDAHGEMRFNIPLLTVRVLGVLDWWGRPAGLFGASTGAAAALGAAARRPDGVRAVVSRGGRPDLATGPLAELRAPTLLIVGGADPEVLELNRRAAAGLTAPHELHVVDGATHLFEEPGALDRVAGEACEWFTAHLAAPSPSR</sequence>
<keyword evidence="2" id="KW-1185">Reference proteome</keyword>
<organism evidence="1 2">
    <name type="scientific">Saccharopolyspora gloriosae</name>
    <dbReference type="NCBI Taxonomy" id="455344"/>
    <lineage>
        <taxon>Bacteria</taxon>
        <taxon>Bacillati</taxon>
        <taxon>Actinomycetota</taxon>
        <taxon>Actinomycetes</taxon>
        <taxon>Pseudonocardiales</taxon>
        <taxon>Pseudonocardiaceae</taxon>
        <taxon>Saccharopolyspora</taxon>
    </lineage>
</organism>
<evidence type="ECO:0000313" key="1">
    <source>
        <dbReference type="EMBL" id="MBB5068319.1"/>
    </source>
</evidence>
<evidence type="ECO:0000313" key="2">
    <source>
        <dbReference type="Proteomes" id="UP000580474"/>
    </source>
</evidence>
<accession>A0A840NG87</accession>
<gene>
    <name evidence="1" type="ORF">BJ969_001407</name>
</gene>